<dbReference type="Pfam" id="PF13279">
    <property type="entry name" value="4HBT_2"/>
    <property type="match status" value="1"/>
</dbReference>
<dbReference type="AlphaFoldDB" id="A0A2H3JSR5"/>
<organism evidence="2 3">
    <name type="scientific">Wolfiporia cocos (strain MD-104)</name>
    <name type="common">Brown rot fungus</name>
    <dbReference type="NCBI Taxonomy" id="742152"/>
    <lineage>
        <taxon>Eukaryota</taxon>
        <taxon>Fungi</taxon>
        <taxon>Dikarya</taxon>
        <taxon>Basidiomycota</taxon>
        <taxon>Agaricomycotina</taxon>
        <taxon>Agaricomycetes</taxon>
        <taxon>Polyporales</taxon>
        <taxon>Phaeolaceae</taxon>
        <taxon>Wolfiporia</taxon>
    </lineage>
</organism>
<dbReference type="InterPro" id="IPR029069">
    <property type="entry name" value="HotDog_dom_sf"/>
</dbReference>
<accession>A0A2H3JSR5</accession>
<keyword evidence="2" id="KW-0413">Isomerase</keyword>
<name>A0A2H3JSR5_WOLCO</name>
<evidence type="ECO:0000313" key="2">
    <source>
        <dbReference type="EMBL" id="PCH44535.1"/>
    </source>
</evidence>
<gene>
    <name evidence="2" type="ORF">WOLCODRAFT_139060</name>
</gene>
<dbReference type="GO" id="GO:0047617">
    <property type="term" value="F:fatty acyl-CoA hydrolase activity"/>
    <property type="evidence" value="ECO:0007669"/>
    <property type="project" value="TreeGrafter"/>
</dbReference>
<dbReference type="SUPFAM" id="SSF54637">
    <property type="entry name" value="Thioesterase/thiol ester dehydrase-isomerase"/>
    <property type="match status" value="1"/>
</dbReference>
<keyword evidence="3" id="KW-1185">Reference proteome</keyword>
<evidence type="ECO:0000313" key="3">
    <source>
        <dbReference type="Proteomes" id="UP000218811"/>
    </source>
</evidence>
<dbReference type="EMBL" id="KB468157">
    <property type="protein sequence ID" value="PCH44535.1"/>
    <property type="molecule type" value="Genomic_DNA"/>
</dbReference>
<proteinExistence type="predicted"/>
<dbReference type="Proteomes" id="UP000218811">
    <property type="component" value="Unassembled WGS sequence"/>
</dbReference>
<reference evidence="2 3" key="1">
    <citation type="journal article" date="2012" name="Science">
        <title>The Paleozoic origin of enzymatic lignin decomposition reconstructed from 31 fungal genomes.</title>
        <authorList>
            <person name="Floudas D."/>
            <person name="Binder M."/>
            <person name="Riley R."/>
            <person name="Barry K."/>
            <person name="Blanchette R.A."/>
            <person name="Henrissat B."/>
            <person name="Martinez A.T."/>
            <person name="Otillar R."/>
            <person name="Spatafora J.W."/>
            <person name="Yadav J.S."/>
            <person name="Aerts A."/>
            <person name="Benoit I."/>
            <person name="Boyd A."/>
            <person name="Carlson A."/>
            <person name="Copeland A."/>
            <person name="Coutinho P.M."/>
            <person name="de Vries R.P."/>
            <person name="Ferreira P."/>
            <person name="Findley K."/>
            <person name="Foster B."/>
            <person name="Gaskell J."/>
            <person name="Glotzer D."/>
            <person name="Gorecki P."/>
            <person name="Heitman J."/>
            <person name="Hesse C."/>
            <person name="Hori C."/>
            <person name="Igarashi K."/>
            <person name="Jurgens J.A."/>
            <person name="Kallen N."/>
            <person name="Kersten P."/>
            <person name="Kohler A."/>
            <person name="Kuees U."/>
            <person name="Kumar T.K.A."/>
            <person name="Kuo A."/>
            <person name="LaButti K."/>
            <person name="Larrondo L.F."/>
            <person name="Lindquist E."/>
            <person name="Ling A."/>
            <person name="Lombard V."/>
            <person name="Lucas S."/>
            <person name="Lundell T."/>
            <person name="Martin R."/>
            <person name="McLaughlin D.J."/>
            <person name="Morgenstern I."/>
            <person name="Morin E."/>
            <person name="Murat C."/>
            <person name="Nagy L.G."/>
            <person name="Nolan M."/>
            <person name="Ohm R.A."/>
            <person name="Patyshakuliyeva A."/>
            <person name="Rokas A."/>
            <person name="Ruiz-Duenas F.J."/>
            <person name="Sabat G."/>
            <person name="Salamov A."/>
            <person name="Samejima M."/>
            <person name="Schmutz J."/>
            <person name="Slot J.C."/>
            <person name="St John F."/>
            <person name="Stenlid J."/>
            <person name="Sun H."/>
            <person name="Sun S."/>
            <person name="Syed K."/>
            <person name="Tsang A."/>
            <person name="Wiebenga A."/>
            <person name="Young D."/>
            <person name="Pisabarro A."/>
            <person name="Eastwood D.C."/>
            <person name="Martin F."/>
            <person name="Cullen D."/>
            <person name="Grigoriev I.V."/>
            <person name="Hibbett D.S."/>
        </authorList>
    </citation>
    <scope>NUCLEOTIDE SEQUENCE [LARGE SCALE GENOMIC DNA]</scope>
    <source>
        <strain evidence="2 3">MD-104</strain>
    </source>
</reference>
<sequence length="260" mass="29490">MRHLQRHLAVAASDAALPRCRSVLRRAQVFTAFARSQNRHHSGSSIRSLQDAFRDPSSPFHIAPGTQGPASPDPPSEAELLHTNAINEDEMTEAAERARRTLIDLGYDPSSFWEQRIVWGDHDAFQHVNNVRYVRFFESSRVEWMVSLGRELGGEARARDMLTGRGVSLILKSISVDYKRPVVYPDTLLVAKRPRVVSRLPKTHFNLEGAAYSYRQGRVVTECDSVMVWYDYDKLAKCDPGEEARRVLLSRIALCAEQKQ</sequence>
<dbReference type="Gene3D" id="3.10.129.10">
    <property type="entry name" value="Hotdog Thioesterase"/>
    <property type="match status" value="1"/>
</dbReference>
<dbReference type="InterPro" id="IPR050563">
    <property type="entry name" value="4-hydroxybenzoyl-CoA_TE"/>
</dbReference>
<dbReference type="OrthoDB" id="5538558at2759"/>
<feature type="region of interest" description="Disordered" evidence="1">
    <location>
        <begin position="57"/>
        <end position="76"/>
    </location>
</feature>
<dbReference type="GO" id="GO:0016853">
    <property type="term" value="F:isomerase activity"/>
    <property type="evidence" value="ECO:0007669"/>
    <property type="project" value="UniProtKB-KW"/>
</dbReference>
<evidence type="ECO:0000256" key="1">
    <source>
        <dbReference type="SAM" id="MobiDB-lite"/>
    </source>
</evidence>
<protein>
    <submittedName>
        <fullName evidence="2">Thioesterase/thiol ester dehydrase-isomerase</fullName>
    </submittedName>
</protein>
<dbReference type="OMA" id="DHDAFQH"/>
<dbReference type="PANTHER" id="PTHR31793">
    <property type="entry name" value="4-HYDROXYBENZOYL-COA THIOESTERASE FAMILY MEMBER"/>
    <property type="match status" value="1"/>
</dbReference>
<dbReference type="CDD" id="cd00586">
    <property type="entry name" value="4HBT"/>
    <property type="match status" value="1"/>
</dbReference>
<dbReference type="PANTHER" id="PTHR31793:SF39">
    <property type="entry name" value="THIOESTERASE_THIOL ESTER DEHYDRASE-ISOMERASE"/>
    <property type="match status" value="1"/>
</dbReference>